<evidence type="ECO:0000313" key="3">
    <source>
        <dbReference type="Proteomes" id="UP000199233"/>
    </source>
</evidence>
<evidence type="ECO:0000256" key="1">
    <source>
        <dbReference type="SAM" id="Phobius"/>
    </source>
</evidence>
<organism evidence="2 3">
    <name type="scientific">Solimonas aquatica</name>
    <dbReference type="NCBI Taxonomy" id="489703"/>
    <lineage>
        <taxon>Bacteria</taxon>
        <taxon>Pseudomonadati</taxon>
        <taxon>Pseudomonadota</taxon>
        <taxon>Gammaproteobacteria</taxon>
        <taxon>Nevskiales</taxon>
        <taxon>Nevskiaceae</taxon>
        <taxon>Solimonas</taxon>
    </lineage>
</organism>
<keyword evidence="1" id="KW-0472">Membrane</keyword>
<dbReference type="STRING" id="489703.SAMN04488038_10683"/>
<dbReference type="AlphaFoldDB" id="A0A1H9FSP9"/>
<accession>A0A1H9FSP9</accession>
<sequence>MSSSQPPGRDDAGIALLLVVGLLLPPGLWLWVDSGRAWWLLYLAWGLCIFGVAALRWRRRA</sequence>
<feature type="transmembrane region" description="Helical" evidence="1">
    <location>
        <begin position="12"/>
        <end position="32"/>
    </location>
</feature>
<gene>
    <name evidence="2" type="ORF">SAMN04488038_10683</name>
</gene>
<protein>
    <submittedName>
        <fullName evidence="2">Uncharacterized protein</fullName>
    </submittedName>
</protein>
<evidence type="ECO:0000313" key="2">
    <source>
        <dbReference type="EMBL" id="SEQ40886.1"/>
    </source>
</evidence>
<keyword evidence="1" id="KW-1133">Transmembrane helix</keyword>
<keyword evidence="3" id="KW-1185">Reference proteome</keyword>
<dbReference type="EMBL" id="FOFS01000006">
    <property type="protein sequence ID" value="SEQ40886.1"/>
    <property type="molecule type" value="Genomic_DNA"/>
</dbReference>
<reference evidence="2 3" key="1">
    <citation type="submission" date="2016-10" db="EMBL/GenBank/DDBJ databases">
        <authorList>
            <person name="de Groot N.N."/>
        </authorList>
    </citation>
    <scope>NUCLEOTIDE SEQUENCE [LARGE SCALE GENOMIC DNA]</scope>
    <source>
        <strain evidence="2 3">DSM 25927</strain>
    </source>
</reference>
<keyword evidence="1" id="KW-0812">Transmembrane</keyword>
<proteinExistence type="predicted"/>
<dbReference type="RefSeq" id="WP_093284792.1">
    <property type="nucleotide sequence ID" value="NZ_FOFS01000006.1"/>
</dbReference>
<name>A0A1H9FSP9_9GAMM</name>
<feature type="transmembrane region" description="Helical" evidence="1">
    <location>
        <begin position="38"/>
        <end position="57"/>
    </location>
</feature>
<dbReference type="Proteomes" id="UP000199233">
    <property type="component" value="Unassembled WGS sequence"/>
</dbReference>